<comment type="similarity">
    <text evidence="4">Belongs to the cytochrome P450 family.</text>
</comment>
<dbReference type="InterPro" id="IPR036396">
    <property type="entry name" value="Cyt_P450_sf"/>
</dbReference>
<keyword evidence="15" id="KW-1185">Reference proteome</keyword>
<evidence type="ECO:0000313" key="14">
    <source>
        <dbReference type="EMBL" id="CAD7661238.1"/>
    </source>
</evidence>
<keyword evidence="7" id="KW-0256">Endoplasmic reticulum</keyword>
<dbReference type="Proteomes" id="UP000728032">
    <property type="component" value="Unassembled WGS sequence"/>
</dbReference>
<dbReference type="Gene3D" id="1.10.630.10">
    <property type="entry name" value="Cytochrome P450"/>
    <property type="match status" value="1"/>
</dbReference>
<dbReference type="PANTHER" id="PTHR24302">
    <property type="entry name" value="CYTOCHROME P450 FAMILY 3"/>
    <property type="match status" value="1"/>
</dbReference>
<organism evidence="14">
    <name type="scientific">Oppiella nova</name>
    <dbReference type="NCBI Taxonomy" id="334625"/>
    <lineage>
        <taxon>Eukaryota</taxon>
        <taxon>Metazoa</taxon>
        <taxon>Ecdysozoa</taxon>
        <taxon>Arthropoda</taxon>
        <taxon>Chelicerata</taxon>
        <taxon>Arachnida</taxon>
        <taxon>Acari</taxon>
        <taxon>Acariformes</taxon>
        <taxon>Sarcoptiformes</taxon>
        <taxon>Oribatida</taxon>
        <taxon>Brachypylina</taxon>
        <taxon>Oppioidea</taxon>
        <taxon>Oppiidae</taxon>
        <taxon>Oppiella</taxon>
    </lineage>
</organism>
<evidence type="ECO:0000256" key="3">
    <source>
        <dbReference type="ARBA" id="ARBA00004586"/>
    </source>
</evidence>
<dbReference type="InterPro" id="IPR050705">
    <property type="entry name" value="Cytochrome_P450_3A"/>
</dbReference>
<evidence type="ECO:0008006" key="16">
    <source>
        <dbReference type="Google" id="ProtNLM"/>
    </source>
</evidence>
<keyword evidence="10" id="KW-0408">Iron</keyword>
<keyword evidence="9" id="KW-0560">Oxidoreductase</keyword>
<dbReference type="InterPro" id="IPR008072">
    <property type="entry name" value="Cyt_P450_E_CYP3A"/>
</dbReference>
<dbReference type="Pfam" id="PF00067">
    <property type="entry name" value="p450"/>
    <property type="match status" value="1"/>
</dbReference>
<keyword evidence="12" id="KW-0472">Membrane</keyword>
<keyword evidence="11" id="KW-0503">Monooxygenase</keyword>
<dbReference type="PRINTS" id="PR01689">
    <property type="entry name" value="EP450IICYP3A"/>
</dbReference>
<comment type="cofactor">
    <cofactor evidence="1">
        <name>heme</name>
        <dbReference type="ChEBI" id="CHEBI:30413"/>
    </cofactor>
</comment>
<dbReference type="SUPFAM" id="SSF48264">
    <property type="entry name" value="Cytochrome P450"/>
    <property type="match status" value="1"/>
</dbReference>
<accession>A0A7R9MLG0</accession>
<dbReference type="InterPro" id="IPR001128">
    <property type="entry name" value="Cyt_P450"/>
</dbReference>
<keyword evidence="6" id="KW-0479">Metal-binding</keyword>
<dbReference type="EMBL" id="OC937731">
    <property type="protein sequence ID" value="CAD7661238.1"/>
    <property type="molecule type" value="Genomic_DNA"/>
</dbReference>
<evidence type="ECO:0000256" key="7">
    <source>
        <dbReference type="ARBA" id="ARBA00022824"/>
    </source>
</evidence>
<evidence type="ECO:0000256" key="4">
    <source>
        <dbReference type="ARBA" id="ARBA00010617"/>
    </source>
</evidence>
<dbReference type="PANTHER" id="PTHR24302:SF15">
    <property type="entry name" value="FATTY-ACID PEROXYGENASE"/>
    <property type="match status" value="1"/>
</dbReference>
<evidence type="ECO:0000256" key="2">
    <source>
        <dbReference type="ARBA" id="ARBA00004524"/>
    </source>
</evidence>
<keyword evidence="8" id="KW-0492">Microsome</keyword>
<proteinExistence type="inferred from homology"/>
<evidence type="ECO:0000256" key="10">
    <source>
        <dbReference type="ARBA" id="ARBA00023004"/>
    </source>
</evidence>
<feature type="compositionally biased region" description="Basic and acidic residues" evidence="13">
    <location>
        <begin position="261"/>
        <end position="271"/>
    </location>
</feature>
<dbReference type="GO" id="GO:0016712">
    <property type="term" value="F:oxidoreductase activity, acting on paired donors, with incorporation or reduction of molecular oxygen, reduced flavin or flavoprotein as one donor, and incorporation of one atom of oxygen"/>
    <property type="evidence" value="ECO:0007669"/>
    <property type="project" value="InterPro"/>
</dbReference>
<evidence type="ECO:0000256" key="5">
    <source>
        <dbReference type="ARBA" id="ARBA00022617"/>
    </source>
</evidence>
<dbReference type="GO" id="GO:0020037">
    <property type="term" value="F:heme binding"/>
    <property type="evidence" value="ECO:0007669"/>
    <property type="project" value="InterPro"/>
</dbReference>
<gene>
    <name evidence="14" type="ORF">ONB1V03_LOCUS17799</name>
</gene>
<dbReference type="GO" id="GO:0005506">
    <property type="term" value="F:iron ion binding"/>
    <property type="evidence" value="ECO:0007669"/>
    <property type="project" value="InterPro"/>
</dbReference>
<feature type="region of interest" description="Disordered" evidence="13">
    <location>
        <begin position="261"/>
        <end position="289"/>
    </location>
</feature>
<evidence type="ECO:0000256" key="11">
    <source>
        <dbReference type="ARBA" id="ARBA00023033"/>
    </source>
</evidence>
<dbReference type="GO" id="GO:0008395">
    <property type="term" value="F:steroid hydroxylase activity"/>
    <property type="evidence" value="ECO:0007669"/>
    <property type="project" value="TreeGrafter"/>
</dbReference>
<dbReference type="EMBL" id="CAJPVJ010022906">
    <property type="protein sequence ID" value="CAG2178374.1"/>
    <property type="molecule type" value="Genomic_DNA"/>
</dbReference>
<dbReference type="AlphaFoldDB" id="A0A7R9MLG0"/>
<evidence type="ECO:0000256" key="8">
    <source>
        <dbReference type="ARBA" id="ARBA00022848"/>
    </source>
</evidence>
<evidence type="ECO:0000256" key="9">
    <source>
        <dbReference type="ARBA" id="ARBA00023002"/>
    </source>
</evidence>
<dbReference type="InterPro" id="IPR002402">
    <property type="entry name" value="Cyt_P450_E_grp-II"/>
</dbReference>
<name>A0A7R9MLG0_9ACAR</name>
<evidence type="ECO:0000256" key="12">
    <source>
        <dbReference type="ARBA" id="ARBA00023136"/>
    </source>
</evidence>
<protein>
    <recommendedName>
        <fullName evidence="16">Cytochrome P450</fullName>
    </recommendedName>
</protein>
<comment type="subcellular location">
    <subcellularLocation>
        <location evidence="3">Endoplasmic reticulum membrane</location>
    </subcellularLocation>
    <subcellularLocation>
        <location evidence="2">Microsome membrane</location>
    </subcellularLocation>
</comment>
<keyword evidence="5" id="KW-0349">Heme</keyword>
<sequence length="289" mass="33685">MRWWFTYWSRHGVPGPNFMEYDLFYNIHHDYILNAVQKYGRIYGTYIGTSRSLVVNEPDLLRDIMVRDFHVFPDHRHFDPGSTKVSKLMYFMPGDDDWKRVRSIVSAAFTLGKVRAMMAHIDHICDTFVDNLDAHRRKEIALQLDLGEPVNMRLYFGAFLMDVISACAYGINPESINNLDHPIVTNAKRILSVDGFRMLFLVLAPWLAKLLKLQLFDTNSIDYFDELTKQIFKERKAISEHPAKRRIDFIQLMIDSENTDKDLDYNTHSDGEQDVESTDAPTKGLRVVR</sequence>
<dbReference type="PRINTS" id="PR00464">
    <property type="entry name" value="EP450II"/>
</dbReference>
<evidence type="ECO:0000313" key="15">
    <source>
        <dbReference type="Proteomes" id="UP000728032"/>
    </source>
</evidence>
<dbReference type="GO" id="GO:0005789">
    <property type="term" value="C:endoplasmic reticulum membrane"/>
    <property type="evidence" value="ECO:0007669"/>
    <property type="project" value="UniProtKB-SubCell"/>
</dbReference>
<dbReference type="OrthoDB" id="2789670at2759"/>
<evidence type="ECO:0000256" key="1">
    <source>
        <dbReference type="ARBA" id="ARBA00001971"/>
    </source>
</evidence>
<evidence type="ECO:0000256" key="13">
    <source>
        <dbReference type="SAM" id="MobiDB-lite"/>
    </source>
</evidence>
<reference evidence="14" key="1">
    <citation type="submission" date="2020-11" db="EMBL/GenBank/DDBJ databases">
        <authorList>
            <person name="Tran Van P."/>
        </authorList>
    </citation>
    <scope>NUCLEOTIDE SEQUENCE</scope>
</reference>
<evidence type="ECO:0000256" key="6">
    <source>
        <dbReference type="ARBA" id="ARBA00022723"/>
    </source>
</evidence>